<dbReference type="InterPro" id="IPR029472">
    <property type="entry name" value="Copia-like_N"/>
</dbReference>
<evidence type="ECO:0000256" key="1">
    <source>
        <dbReference type="SAM" id="MobiDB-lite"/>
    </source>
</evidence>
<reference evidence="3" key="1">
    <citation type="submission" date="2020-06" db="EMBL/GenBank/DDBJ databases">
        <authorList>
            <person name="Li T."/>
            <person name="Hu X."/>
            <person name="Zhang T."/>
            <person name="Song X."/>
            <person name="Zhang H."/>
            <person name="Dai N."/>
            <person name="Sheng W."/>
            <person name="Hou X."/>
            <person name="Wei L."/>
        </authorList>
    </citation>
    <scope>NUCLEOTIDE SEQUENCE</scope>
    <source>
        <strain evidence="3">KEN1</strain>
        <tissue evidence="3">Leaf</tissue>
    </source>
</reference>
<dbReference type="Pfam" id="PF14244">
    <property type="entry name" value="Retrotran_gag_3"/>
    <property type="match status" value="1"/>
</dbReference>
<sequence length="227" mass="25210">MAGTSTMSPNTGTGSRIDSSNSRMVVLDHPSTVMISAPLNENNWLSWSRSVRIALEGRDKLGFIDGTCAKLVDSSTDLKQWKITDSMLWDELVSLKPPAMCTCGKCTCGSKVEEMEASHLIQFLTGLNESYDNIYNQILVLEPLPHVNKAFFPVLRVERQRQVNMGSIDSGDNSALLGRGYEYRGSSGPKNNMRRKGPIDKRNIICENYNKPGHGKDTCFKLHGVHD</sequence>
<feature type="region of interest" description="Disordered" evidence="1">
    <location>
        <begin position="1"/>
        <end position="21"/>
    </location>
</feature>
<protein>
    <recommendedName>
        <fullName evidence="2">Retrotransposon Copia-like N-terminal domain-containing protein</fullName>
    </recommendedName>
</protein>
<organism evidence="3">
    <name type="scientific">Sesamum latifolium</name>
    <dbReference type="NCBI Taxonomy" id="2727402"/>
    <lineage>
        <taxon>Eukaryota</taxon>
        <taxon>Viridiplantae</taxon>
        <taxon>Streptophyta</taxon>
        <taxon>Embryophyta</taxon>
        <taxon>Tracheophyta</taxon>
        <taxon>Spermatophyta</taxon>
        <taxon>Magnoliopsida</taxon>
        <taxon>eudicotyledons</taxon>
        <taxon>Gunneridae</taxon>
        <taxon>Pentapetalae</taxon>
        <taxon>asterids</taxon>
        <taxon>lamiids</taxon>
        <taxon>Lamiales</taxon>
        <taxon>Pedaliaceae</taxon>
        <taxon>Sesamum</taxon>
    </lineage>
</organism>
<feature type="domain" description="Retrotransposon Copia-like N-terminal" evidence="2">
    <location>
        <begin position="28"/>
        <end position="70"/>
    </location>
</feature>
<dbReference type="PANTHER" id="PTHR34222">
    <property type="entry name" value="GAG_PRE-INTEGRS DOMAIN-CONTAINING PROTEIN"/>
    <property type="match status" value="1"/>
</dbReference>
<accession>A0AAW2VWJ3</accession>
<gene>
    <name evidence="3" type="ORF">Slati_2707500</name>
</gene>
<evidence type="ECO:0000259" key="2">
    <source>
        <dbReference type="Pfam" id="PF14244"/>
    </source>
</evidence>
<dbReference type="PANTHER" id="PTHR34222:SF99">
    <property type="entry name" value="PROTEIN, PUTATIVE-RELATED"/>
    <property type="match status" value="1"/>
</dbReference>
<reference evidence="3" key="2">
    <citation type="journal article" date="2024" name="Plant">
        <title>Genomic evolution and insights into agronomic trait innovations of Sesamum species.</title>
        <authorList>
            <person name="Miao H."/>
            <person name="Wang L."/>
            <person name="Qu L."/>
            <person name="Liu H."/>
            <person name="Sun Y."/>
            <person name="Le M."/>
            <person name="Wang Q."/>
            <person name="Wei S."/>
            <person name="Zheng Y."/>
            <person name="Lin W."/>
            <person name="Duan Y."/>
            <person name="Cao H."/>
            <person name="Xiong S."/>
            <person name="Wang X."/>
            <person name="Wei L."/>
            <person name="Li C."/>
            <person name="Ma Q."/>
            <person name="Ju M."/>
            <person name="Zhao R."/>
            <person name="Li G."/>
            <person name="Mu C."/>
            <person name="Tian Q."/>
            <person name="Mei H."/>
            <person name="Zhang T."/>
            <person name="Gao T."/>
            <person name="Zhang H."/>
        </authorList>
    </citation>
    <scope>NUCLEOTIDE SEQUENCE</scope>
    <source>
        <strain evidence="3">KEN1</strain>
    </source>
</reference>
<dbReference type="EMBL" id="JACGWN010000009">
    <property type="protein sequence ID" value="KAL0433732.1"/>
    <property type="molecule type" value="Genomic_DNA"/>
</dbReference>
<evidence type="ECO:0000313" key="3">
    <source>
        <dbReference type="EMBL" id="KAL0433732.1"/>
    </source>
</evidence>
<comment type="caution">
    <text evidence="3">The sequence shown here is derived from an EMBL/GenBank/DDBJ whole genome shotgun (WGS) entry which is preliminary data.</text>
</comment>
<name>A0AAW2VWJ3_9LAMI</name>
<dbReference type="AlphaFoldDB" id="A0AAW2VWJ3"/>
<proteinExistence type="predicted"/>